<accession>A0A9W8KWM8</accession>
<feature type="transmembrane region" description="Helical" evidence="1">
    <location>
        <begin position="213"/>
        <end position="235"/>
    </location>
</feature>
<feature type="transmembrane region" description="Helical" evidence="1">
    <location>
        <begin position="329"/>
        <end position="348"/>
    </location>
</feature>
<evidence type="ECO:0000256" key="1">
    <source>
        <dbReference type="SAM" id="Phobius"/>
    </source>
</evidence>
<name>A0A9W8KWM8_9FUNG</name>
<keyword evidence="1" id="KW-0472">Membrane</keyword>
<evidence type="ECO:0000259" key="2">
    <source>
        <dbReference type="Pfam" id="PF12051"/>
    </source>
</evidence>
<dbReference type="OrthoDB" id="2140105at2759"/>
<dbReference type="EMBL" id="JANBTW010000078">
    <property type="protein sequence ID" value="KAJ2672692.1"/>
    <property type="molecule type" value="Genomic_DNA"/>
</dbReference>
<dbReference type="PANTHER" id="PTHR34814:SF2">
    <property type="entry name" value="DUF3533 DOMAIN-CONTAINING PROTEIN"/>
    <property type="match status" value="1"/>
</dbReference>
<sequence>MGRISMFSNEFRPTLQQRALYYLRVLVISLFMIWVPLCLFYGAVYKRTTFAHDVVLKVVDFDNGLIGAQISQTLLMQNTQYQGIERENRPVWRQSIGEFGSADEINKWVRLHGWGALAINAGASVKLEQATQGTNSTPYDPKQLLTFFISSGHHPIMYQSIDAAATLDIGKAIGGFAVGMLQNRPAFGQLSVGQLAQLVTQPVAYQTVDVAPYTFGIAPVVYLFGFLLGTLMTVGAMIKWKMTTFVFFLKTKHHHIWLASMLLFLIWSICFGMYAALAMAAFEGPGYKQNALPFTVGRFFSIWGTAAMTIMANGLWLCNWYILLPPELLGLVSLMTALPNTVSTLVIAKLAPHFYRWFHVLPFYNGAMLYRYILSGAFPHIGWVAIVLGDICAMSLVLFVTTWVRQVTVLLGIADVAGWLRGNMFFHSSVPYYKEQKRKASASVFARSLSIMDSVNDDASLREGNLGV</sequence>
<dbReference type="InterPro" id="IPR053001">
    <property type="entry name" value="MNNG_permease-like"/>
</dbReference>
<reference evidence="3" key="1">
    <citation type="submission" date="2022-07" db="EMBL/GenBank/DDBJ databases">
        <title>Phylogenomic reconstructions and comparative analyses of Kickxellomycotina fungi.</title>
        <authorList>
            <person name="Reynolds N.K."/>
            <person name="Stajich J.E."/>
            <person name="Barry K."/>
            <person name="Grigoriev I.V."/>
            <person name="Crous P."/>
            <person name="Smith M.E."/>
        </authorList>
    </citation>
    <scope>NUCLEOTIDE SEQUENCE</scope>
    <source>
        <strain evidence="3">NRRL 3115</strain>
    </source>
</reference>
<feature type="domain" description="DUF3533" evidence="2">
    <location>
        <begin position="27"/>
        <end position="378"/>
    </location>
</feature>
<comment type="caution">
    <text evidence="3">The sequence shown here is derived from an EMBL/GenBank/DDBJ whole genome shotgun (WGS) entry which is preliminary data.</text>
</comment>
<dbReference type="Pfam" id="PF12051">
    <property type="entry name" value="DUF3533"/>
    <property type="match status" value="1"/>
</dbReference>
<keyword evidence="1" id="KW-0812">Transmembrane</keyword>
<protein>
    <recommendedName>
        <fullName evidence="2">DUF3533 domain-containing protein</fullName>
    </recommendedName>
</protein>
<dbReference type="Proteomes" id="UP001151518">
    <property type="component" value="Unassembled WGS sequence"/>
</dbReference>
<evidence type="ECO:0000313" key="4">
    <source>
        <dbReference type="Proteomes" id="UP001151518"/>
    </source>
</evidence>
<gene>
    <name evidence="3" type="ORF">GGI25_005010</name>
</gene>
<dbReference type="PANTHER" id="PTHR34814">
    <property type="entry name" value="NITROSOGUANIDINE RESISTANCE PROTEIN SNG1"/>
    <property type="match status" value="1"/>
</dbReference>
<dbReference type="AlphaFoldDB" id="A0A9W8KWM8"/>
<feature type="transmembrane region" description="Helical" evidence="1">
    <location>
        <begin position="21"/>
        <end position="44"/>
    </location>
</feature>
<proteinExistence type="predicted"/>
<evidence type="ECO:0000313" key="3">
    <source>
        <dbReference type="EMBL" id="KAJ2672692.1"/>
    </source>
</evidence>
<keyword evidence="1" id="KW-1133">Transmembrane helix</keyword>
<organism evidence="3 4">
    <name type="scientific">Coemansia spiralis</name>
    <dbReference type="NCBI Taxonomy" id="417178"/>
    <lineage>
        <taxon>Eukaryota</taxon>
        <taxon>Fungi</taxon>
        <taxon>Fungi incertae sedis</taxon>
        <taxon>Zoopagomycota</taxon>
        <taxon>Kickxellomycotina</taxon>
        <taxon>Kickxellomycetes</taxon>
        <taxon>Kickxellales</taxon>
        <taxon>Kickxellaceae</taxon>
        <taxon>Coemansia</taxon>
    </lineage>
</organism>
<dbReference type="InterPro" id="IPR022703">
    <property type="entry name" value="DUF3533"/>
</dbReference>
<feature type="transmembrane region" description="Helical" evidence="1">
    <location>
        <begin position="256"/>
        <end position="282"/>
    </location>
</feature>
<feature type="transmembrane region" description="Helical" evidence="1">
    <location>
        <begin position="302"/>
        <end position="322"/>
    </location>
</feature>
<dbReference type="GO" id="GO:0016020">
    <property type="term" value="C:membrane"/>
    <property type="evidence" value="ECO:0007669"/>
    <property type="project" value="TreeGrafter"/>
</dbReference>